<dbReference type="PIRSF" id="PIRSF017302">
    <property type="entry name" value="Gltscr2"/>
    <property type="match status" value="1"/>
</dbReference>
<dbReference type="InterPro" id="IPR011687">
    <property type="entry name" value="Nop53/GLTSCR2"/>
</dbReference>
<gene>
    <name evidence="8 9" type="primary">LOC106809180</name>
</gene>
<evidence type="ECO:0000313" key="8">
    <source>
        <dbReference type="RefSeq" id="XP_014667654.1"/>
    </source>
</evidence>
<dbReference type="GeneID" id="106809180"/>
<keyword evidence="4 5" id="KW-0539">Nucleus</keyword>
<evidence type="ECO:0000313" key="7">
    <source>
        <dbReference type="Proteomes" id="UP000695022"/>
    </source>
</evidence>
<evidence type="ECO:0000256" key="5">
    <source>
        <dbReference type="PIRNR" id="PIRNR017302"/>
    </source>
</evidence>
<evidence type="ECO:0000256" key="1">
    <source>
        <dbReference type="ARBA" id="ARBA00008838"/>
    </source>
</evidence>
<dbReference type="PANTHER" id="PTHR14211">
    <property type="entry name" value="GLIOMA SUPPRESSOR CANDIDATE REGION GENE 2"/>
    <property type="match status" value="1"/>
</dbReference>
<protein>
    <recommendedName>
        <fullName evidence="2 5">Ribosome biogenesis protein NOP53</fullName>
    </recommendedName>
</protein>
<feature type="region of interest" description="Disordered" evidence="6">
    <location>
        <begin position="1"/>
        <end position="21"/>
    </location>
</feature>
<organism evidence="7 8">
    <name type="scientific">Priapulus caudatus</name>
    <name type="common">Priapulid worm</name>
    <dbReference type="NCBI Taxonomy" id="37621"/>
    <lineage>
        <taxon>Eukaryota</taxon>
        <taxon>Metazoa</taxon>
        <taxon>Ecdysozoa</taxon>
        <taxon>Scalidophora</taxon>
        <taxon>Priapulida</taxon>
        <taxon>Priapulimorpha</taxon>
        <taxon>Priapulimorphida</taxon>
        <taxon>Priapulidae</taxon>
        <taxon>Priapulus</taxon>
    </lineage>
</organism>
<name>A0ABM1E633_PRICU</name>
<feature type="compositionally biased region" description="Basic residues" evidence="6">
    <location>
        <begin position="299"/>
        <end position="312"/>
    </location>
</feature>
<sequence>MADKLVTRKKKPKFAKNKKKNWRKANIHEIEEHLEGQRLEERTGGLASAKADEALFVVDKALPCIDPPEKILVKNKGIKNLKLRCFQNLEPDSRIKPAQVKRSSRKNSLKRKSLPVKKQIEANYIKPTKKKAIQQSVEARLMRSQKREESSKLPYARVDLWDSNVGLESDDVDDYFMRVTKRKLPKRPDRMNKKPLDVPAVEVPPGGASYNPSVDDHQELLQRALVVEVAKRKKDARIERVTTGMFPTVDQAPTEATWLQEMSEGLFDQEGTQPAREEANDAEGVFANPRTSRNDRKQRSQRRRELQRKRQLAAKASEKLERTRGGAIYRLKSIRKDLESEAAAIEERRRQKAERRELERGKPTRIGRLRYEEPDLALKLSEELTGSLRELKPEGHLLEEHFRSLRRRCIIEPRERHKQVKKYKRKTYENKTHRELV</sequence>
<evidence type="ECO:0000256" key="6">
    <source>
        <dbReference type="SAM" id="MobiDB-lite"/>
    </source>
</evidence>
<evidence type="ECO:0000313" key="9">
    <source>
        <dbReference type="RefSeq" id="XP_014667656.1"/>
    </source>
</evidence>
<dbReference type="Pfam" id="PF07767">
    <property type="entry name" value="Nop53"/>
    <property type="match status" value="1"/>
</dbReference>
<keyword evidence="3 5" id="KW-0690">Ribosome biogenesis</keyword>
<comment type="subcellular location">
    <subcellularLocation>
        <location evidence="5">Nucleus</location>
        <location evidence="5">Nucleolus</location>
    </subcellularLocation>
    <subcellularLocation>
        <location evidence="5">Nucleus</location>
        <location evidence="5">Nucleoplasm</location>
    </subcellularLocation>
</comment>
<feature type="region of interest" description="Disordered" evidence="6">
    <location>
        <begin position="270"/>
        <end position="319"/>
    </location>
</feature>
<feature type="compositionally biased region" description="Basic residues" evidence="6">
    <location>
        <begin position="7"/>
        <end position="21"/>
    </location>
</feature>
<dbReference type="RefSeq" id="XP_014667656.1">
    <property type="nucleotide sequence ID" value="XM_014812170.1"/>
</dbReference>
<reference evidence="8 9" key="1">
    <citation type="submission" date="2025-05" db="UniProtKB">
        <authorList>
            <consortium name="RefSeq"/>
        </authorList>
    </citation>
    <scope>IDENTIFICATION</scope>
</reference>
<evidence type="ECO:0000256" key="3">
    <source>
        <dbReference type="ARBA" id="ARBA00022517"/>
    </source>
</evidence>
<comment type="similarity">
    <text evidence="1 5">Belongs to the NOP53 family.</text>
</comment>
<evidence type="ECO:0000256" key="2">
    <source>
        <dbReference type="ARBA" id="ARBA00018339"/>
    </source>
</evidence>
<comment type="function">
    <text evidence="5">May play a role in ribosome biogenesis.</text>
</comment>
<accession>A0ABM1E633</accession>
<proteinExistence type="inferred from homology"/>
<dbReference type="RefSeq" id="XP_014667654.1">
    <property type="nucleotide sequence ID" value="XM_014812168.1"/>
</dbReference>
<evidence type="ECO:0000256" key="4">
    <source>
        <dbReference type="ARBA" id="ARBA00023242"/>
    </source>
</evidence>
<dbReference type="Proteomes" id="UP000695022">
    <property type="component" value="Unplaced"/>
</dbReference>
<keyword evidence="7" id="KW-1185">Reference proteome</keyword>
<dbReference type="PANTHER" id="PTHR14211:SF7">
    <property type="entry name" value="RIBOSOME BIOGENESIS PROTEIN NOP53"/>
    <property type="match status" value="1"/>
</dbReference>